<sequence length="81" mass="8359">MSLLGCGSDLQKSSQHLCADTAMGSAGLRAGAASASEGSPGGRPRDARERVRQGCDEDHQAPGMKSPGVGLYCTTLEHESR</sequence>
<name>A0A1R4JZH9_9MICC</name>
<protein>
    <submittedName>
        <fullName evidence="2">Uncharacterized protein</fullName>
    </submittedName>
</protein>
<evidence type="ECO:0000313" key="3">
    <source>
        <dbReference type="Proteomes" id="UP000196230"/>
    </source>
</evidence>
<gene>
    <name evidence="2" type="ORF">FM125_11595</name>
</gene>
<evidence type="ECO:0000256" key="1">
    <source>
        <dbReference type="SAM" id="MobiDB-lite"/>
    </source>
</evidence>
<feature type="compositionally biased region" description="Basic and acidic residues" evidence="1">
    <location>
        <begin position="43"/>
        <end position="60"/>
    </location>
</feature>
<proteinExistence type="predicted"/>
<feature type="region of interest" description="Disordered" evidence="1">
    <location>
        <begin position="28"/>
        <end position="81"/>
    </location>
</feature>
<reference evidence="2 3" key="1">
    <citation type="submission" date="2017-02" db="EMBL/GenBank/DDBJ databases">
        <authorList>
            <person name="Peterson S.W."/>
        </authorList>
    </citation>
    <scope>NUCLEOTIDE SEQUENCE [LARGE SCALE GENOMIC DNA]</scope>
    <source>
        <strain evidence="2 3">2B3F</strain>
    </source>
</reference>
<evidence type="ECO:0000313" key="2">
    <source>
        <dbReference type="EMBL" id="SJN37436.1"/>
    </source>
</evidence>
<accession>A0A1R4JZH9</accession>
<organism evidence="2 3">
    <name type="scientific">Micrococcus lylae</name>
    <dbReference type="NCBI Taxonomy" id="1273"/>
    <lineage>
        <taxon>Bacteria</taxon>
        <taxon>Bacillati</taxon>
        <taxon>Actinomycetota</taxon>
        <taxon>Actinomycetes</taxon>
        <taxon>Micrococcales</taxon>
        <taxon>Micrococcaceae</taxon>
        <taxon>Micrococcus</taxon>
    </lineage>
</organism>
<dbReference type="EMBL" id="FUKP01000073">
    <property type="protein sequence ID" value="SJN37436.1"/>
    <property type="molecule type" value="Genomic_DNA"/>
</dbReference>
<dbReference type="AlphaFoldDB" id="A0A1R4JZH9"/>
<feature type="compositionally biased region" description="Low complexity" evidence="1">
    <location>
        <begin position="28"/>
        <end position="38"/>
    </location>
</feature>
<dbReference type="Proteomes" id="UP000196230">
    <property type="component" value="Unassembled WGS sequence"/>
</dbReference>